<sequence>MDCTNETTQQSRYIKARTAKKHSIPLCLILCFLSVWCISPPLFINGAVRYISLFAMLAGLVYTAFCMKKVDFYSAVLLFYVAYSCFAGVNLQGSDYILQNVQLFILLGIAYMAYQNQNKEAYIKSKAFLWVVLCIYPVWMFLTIQTYAVVPNISRALAGNDRADTIYWSLRGVGGYGMVYSIVIMIPILIYILKNIRFRNKFQTALVWVNLILSVALILMAGYSLALLISVIGIFFILLYKQRGLDSFLKILLAVIALLIVYILFRNNFLNWIVDITKGSMYERKVVDIINSMMENQSTGTLEARVVRYQLSWETFIEHPIFGCFIQGSNDVGGHSYFLDMFARFGLFGGLSFLYLVIAPLVKMFRSNRNPSMYLTAIVQVLVLGFTNNFSAAMAPILYLLPLAVEQYCGLFGNETGGCQNEKPV</sequence>
<name>C0ED50_9FIRM</name>
<feature type="transmembrane region" description="Helical" evidence="1">
    <location>
        <begin position="247"/>
        <end position="265"/>
    </location>
</feature>
<feature type="transmembrane region" description="Helical" evidence="1">
    <location>
        <begin position="97"/>
        <end position="115"/>
    </location>
</feature>
<dbReference type="STRING" id="537013.CLOSTMETH_01776"/>
<evidence type="ECO:0000313" key="3">
    <source>
        <dbReference type="Proteomes" id="UP000003340"/>
    </source>
</evidence>
<dbReference type="AlphaFoldDB" id="C0ED50"/>
<protein>
    <recommendedName>
        <fullName evidence="4">O-antigen polymerase</fullName>
    </recommendedName>
</protein>
<feature type="transmembrane region" description="Helical" evidence="1">
    <location>
        <begin position="168"/>
        <end position="190"/>
    </location>
</feature>
<accession>C0ED50</accession>
<reference evidence="2 3" key="1">
    <citation type="submission" date="2009-01" db="EMBL/GenBank/DDBJ databases">
        <authorList>
            <person name="Fulton L."/>
            <person name="Clifton S."/>
            <person name="Fulton B."/>
            <person name="Xu J."/>
            <person name="Minx P."/>
            <person name="Pepin K.H."/>
            <person name="Johnson M."/>
            <person name="Bhonagiri V."/>
            <person name="Nash W.E."/>
            <person name="Mardis E.R."/>
            <person name="Wilson R.K."/>
        </authorList>
    </citation>
    <scope>NUCLEOTIDE SEQUENCE [LARGE SCALE GENOMIC DNA]</scope>
    <source>
        <strain evidence="2 3">DSM 5476</strain>
    </source>
</reference>
<feature type="transmembrane region" description="Helical" evidence="1">
    <location>
        <begin position="374"/>
        <end position="401"/>
    </location>
</feature>
<keyword evidence="3" id="KW-1185">Reference proteome</keyword>
<feature type="transmembrane region" description="Helical" evidence="1">
    <location>
        <begin position="22"/>
        <end position="41"/>
    </location>
</feature>
<organism evidence="2 3">
    <name type="scientific">[Clostridium] methylpentosum DSM 5476</name>
    <dbReference type="NCBI Taxonomy" id="537013"/>
    <lineage>
        <taxon>Bacteria</taxon>
        <taxon>Bacillati</taxon>
        <taxon>Bacillota</taxon>
        <taxon>Clostridia</taxon>
        <taxon>Eubacteriales</taxon>
        <taxon>Oscillospiraceae</taxon>
        <taxon>Oscillospiraceae incertae sedis</taxon>
    </lineage>
</organism>
<reference evidence="2 3" key="2">
    <citation type="submission" date="2009-02" db="EMBL/GenBank/DDBJ databases">
        <title>Draft genome sequence of Clostridium methylpentosum (DSM 5476).</title>
        <authorList>
            <person name="Sudarsanam P."/>
            <person name="Ley R."/>
            <person name="Guruge J."/>
            <person name="Turnbaugh P.J."/>
            <person name="Mahowald M."/>
            <person name="Liep D."/>
            <person name="Gordon J."/>
        </authorList>
    </citation>
    <scope>NUCLEOTIDE SEQUENCE [LARGE SCALE GENOMIC DNA]</scope>
    <source>
        <strain evidence="2 3">DSM 5476</strain>
    </source>
</reference>
<feature type="transmembrane region" description="Helical" evidence="1">
    <location>
        <begin position="47"/>
        <end position="65"/>
    </location>
</feature>
<feature type="transmembrane region" description="Helical" evidence="1">
    <location>
        <begin position="341"/>
        <end position="362"/>
    </location>
</feature>
<evidence type="ECO:0000313" key="2">
    <source>
        <dbReference type="EMBL" id="EEG30563.1"/>
    </source>
</evidence>
<proteinExistence type="predicted"/>
<dbReference type="Proteomes" id="UP000003340">
    <property type="component" value="Unassembled WGS sequence"/>
</dbReference>
<dbReference type="PANTHER" id="PTHR37422">
    <property type="entry name" value="TEICHURONIC ACID BIOSYNTHESIS PROTEIN TUAE"/>
    <property type="match status" value="1"/>
</dbReference>
<gene>
    <name evidence="2" type="ORF">CLOSTMETH_01776</name>
</gene>
<keyword evidence="1" id="KW-0472">Membrane</keyword>
<dbReference type="EMBL" id="ACEC01000060">
    <property type="protein sequence ID" value="EEG30563.1"/>
    <property type="molecule type" value="Genomic_DNA"/>
</dbReference>
<keyword evidence="1" id="KW-1133">Transmembrane helix</keyword>
<feature type="transmembrane region" description="Helical" evidence="1">
    <location>
        <begin position="202"/>
        <end position="219"/>
    </location>
</feature>
<keyword evidence="1" id="KW-0812">Transmembrane</keyword>
<comment type="caution">
    <text evidence="2">The sequence shown here is derived from an EMBL/GenBank/DDBJ whole genome shotgun (WGS) entry which is preliminary data.</text>
</comment>
<dbReference type="eggNOG" id="ENOG5033M6G">
    <property type="taxonomic scope" value="Bacteria"/>
</dbReference>
<dbReference type="InterPro" id="IPR051533">
    <property type="entry name" value="WaaL-like"/>
</dbReference>
<dbReference type="PANTHER" id="PTHR37422:SF13">
    <property type="entry name" value="LIPOPOLYSACCHARIDE BIOSYNTHESIS PROTEIN PA4999-RELATED"/>
    <property type="match status" value="1"/>
</dbReference>
<evidence type="ECO:0008006" key="4">
    <source>
        <dbReference type="Google" id="ProtNLM"/>
    </source>
</evidence>
<evidence type="ECO:0000256" key="1">
    <source>
        <dbReference type="SAM" id="Phobius"/>
    </source>
</evidence>
<feature type="transmembrane region" description="Helical" evidence="1">
    <location>
        <begin position="72"/>
        <end position="91"/>
    </location>
</feature>
<feature type="transmembrane region" description="Helical" evidence="1">
    <location>
        <begin position="127"/>
        <end position="148"/>
    </location>
</feature>
<dbReference type="HOGENOM" id="CLU_645128_0_0_9"/>